<proteinExistence type="predicted"/>
<name>A0ABQ8B1T4_BRANA</name>
<accession>A0ABQ8B1T4</accession>
<reference evidence="1 2" key="1">
    <citation type="submission" date="2021-05" db="EMBL/GenBank/DDBJ databases">
        <title>Genome Assembly of Synthetic Allotetraploid Brassica napus Reveals Homoeologous Exchanges between Subgenomes.</title>
        <authorList>
            <person name="Davis J.T."/>
        </authorList>
    </citation>
    <scope>NUCLEOTIDE SEQUENCE [LARGE SCALE GENOMIC DNA]</scope>
    <source>
        <strain evidence="2">cv. Da-Ae</strain>
        <tissue evidence="1">Seedling</tissue>
    </source>
</reference>
<dbReference type="InterPro" id="IPR036691">
    <property type="entry name" value="Endo/exonu/phosph_ase_sf"/>
</dbReference>
<evidence type="ECO:0000313" key="2">
    <source>
        <dbReference type="Proteomes" id="UP000824890"/>
    </source>
</evidence>
<gene>
    <name evidence="1" type="ORF">HID58_048327</name>
</gene>
<evidence type="ECO:0008006" key="3">
    <source>
        <dbReference type="Google" id="ProtNLM"/>
    </source>
</evidence>
<dbReference type="SUPFAM" id="SSF56219">
    <property type="entry name" value="DNase I-like"/>
    <property type="match status" value="1"/>
</dbReference>
<comment type="caution">
    <text evidence="1">The sequence shown here is derived from an EMBL/GenBank/DDBJ whole genome shotgun (WGS) entry which is preliminary data.</text>
</comment>
<sequence>MRGFNMPCKHRAVRSWIQAEHPLFGSLIETRVHEGKMVTKLHMSDQIITCAILVLGTGEQFFCSAIFGYNTAFYRLHLGRDLRATHSAYAHLNLPWILMGDFNVTLMSNEHSRAKDYRIPSSGTEQGELWRSLEQNKAGTLIQRPLQGKKRLQLDGRSWQGNSRNSINRSLVFAGFKWGTIILSSFIGRHKKGSGLSFSTLLTIARLVWGGGVQQKLVLKLALILSEAAPRGIPVGNLPICYLGMPLTTKSLTAQEYEPLIDKTISRRGDEEKEKENKKKNMI</sequence>
<keyword evidence="2" id="KW-1185">Reference proteome</keyword>
<protein>
    <recommendedName>
        <fullName evidence="3">Exo_endo_phos domain-containing protein</fullName>
    </recommendedName>
</protein>
<dbReference type="Proteomes" id="UP000824890">
    <property type="component" value="Unassembled WGS sequence"/>
</dbReference>
<dbReference type="EMBL" id="JAGKQM010000012">
    <property type="protein sequence ID" value="KAH0898759.1"/>
    <property type="molecule type" value="Genomic_DNA"/>
</dbReference>
<organism evidence="1 2">
    <name type="scientific">Brassica napus</name>
    <name type="common">Rape</name>
    <dbReference type="NCBI Taxonomy" id="3708"/>
    <lineage>
        <taxon>Eukaryota</taxon>
        <taxon>Viridiplantae</taxon>
        <taxon>Streptophyta</taxon>
        <taxon>Embryophyta</taxon>
        <taxon>Tracheophyta</taxon>
        <taxon>Spermatophyta</taxon>
        <taxon>Magnoliopsida</taxon>
        <taxon>eudicotyledons</taxon>
        <taxon>Gunneridae</taxon>
        <taxon>Pentapetalae</taxon>
        <taxon>rosids</taxon>
        <taxon>malvids</taxon>
        <taxon>Brassicales</taxon>
        <taxon>Brassicaceae</taxon>
        <taxon>Brassiceae</taxon>
        <taxon>Brassica</taxon>
    </lineage>
</organism>
<evidence type="ECO:0000313" key="1">
    <source>
        <dbReference type="EMBL" id="KAH0898759.1"/>
    </source>
</evidence>